<dbReference type="Proteomes" id="UP000323717">
    <property type="component" value="Unassembled WGS sequence"/>
</dbReference>
<evidence type="ECO:0000313" key="4">
    <source>
        <dbReference type="Proteomes" id="UP000375690"/>
    </source>
</evidence>
<proteinExistence type="predicted"/>
<comment type="caution">
    <text evidence="1">The sequence shown here is derived from an EMBL/GenBank/DDBJ whole genome shotgun (WGS) entry which is preliminary data.</text>
</comment>
<organism evidence="1 3">
    <name type="scientific">Bacteroides ovatus</name>
    <dbReference type="NCBI Taxonomy" id="28116"/>
    <lineage>
        <taxon>Bacteria</taxon>
        <taxon>Pseudomonadati</taxon>
        <taxon>Bacteroidota</taxon>
        <taxon>Bacteroidia</taxon>
        <taxon>Bacteroidales</taxon>
        <taxon>Bacteroidaceae</taxon>
        <taxon>Bacteroides</taxon>
    </lineage>
</organism>
<dbReference type="EMBL" id="VWFC01000001">
    <property type="protein sequence ID" value="KAB1331536.1"/>
    <property type="molecule type" value="Genomic_DNA"/>
</dbReference>
<name>A0A5M5BWP9_BACOV</name>
<evidence type="ECO:0000313" key="1">
    <source>
        <dbReference type="EMBL" id="KAA3940482.1"/>
    </source>
</evidence>
<reference evidence="3 4" key="1">
    <citation type="journal article" date="2019" name="Nat. Med.">
        <title>A library of human gut bacterial isolates paired with longitudinal multiomics data enables mechanistic microbiome research.</title>
        <authorList>
            <person name="Poyet M."/>
            <person name="Groussin M."/>
            <person name="Gibbons S.M."/>
            <person name="Avila-Pacheco J."/>
            <person name="Jiang X."/>
            <person name="Kearney S.M."/>
            <person name="Perrotta A.R."/>
            <person name="Berdy B."/>
            <person name="Zhao S."/>
            <person name="Lieberman T.D."/>
            <person name="Swanson P.K."/>
            <person name="Smith M."/>
            <person name="Roesemann S."/>
            <person name="Alexander J.E."/>
            <person name="Rich S.A."/>
            <person name="Livny J."/>
            <person name="Vlamakis H."/>
            <person name="Clish C."/>
            <person name="Bullock K."/>
            <person name="Deik A."/>
            <person name="Scott J."/>
            <person name="Pierce K.A."/>
            <person name="Xavier R.J."/>
            <person name="Alm E.J."/>
        </authorList>
    </citation>
    <scope>NUCLEOTIDE SEQUENCE [LARGE SCALE GENOMIC DNA]</scope>
    <source>
        <strain evidence="1 3">BIOML-A163</strain>
        <strain evidence="2 4">BIOML-A2</strain>
    </source>
</reference>
<evidence type="ECO:0000313" key="3">
    <source>
        <dbReference type="Proteomes" id="UP000323717"/>
    </source>
</evidence>
<gene>
    <name evidence="2" type="ORF">F3B53_01855</name>
    <name evidence="1" type="ORF">F3D71_23550</name>
</gene>
<accession>A0A5M5BWP9</accession>
<dbReference type="AlphaFoldDB" id="A0A5M5BWP9"/>
<dbReference type="RefSeq" id="WP_008777530.1">
    <property type="nucleotide sequence ID" value="NZ_CP113514.1"/>
</dbReference>
<sequence>MKMTKGKPISPGQLKALHATFRSKGFDEEDRHDFISRFTEGRVNSTKELTFNEARQMLERLNESDIKKKEREQAESLKQVKAIFKLSFGISFLNKGYSNDTEEEFEMNKAKLNMFARSKSASHKNVTEMYLSELKAFKKQLEAIAYNENNKSKNKKS</sequence>
<protein>
    <submittedName>
        <fullName evidence="1">Uncharacterized protein</fullName>
    </submittedName>
</protein>
<evidence type="ECO:0000313" key="2">
    <source>
        <dbReference type="EMBL" id="KAB1331536.1"/>
    </source>
</evidence>
<dbReference type="Proteomes" id="UP000375690">
    <property type="component" value="Unassembled WGS sequence"/>
</dbReference>
<dbReference type="EMBL" id="VWLE01000489">
    <property type="protein sequence ID" value="KAA3940482.1"/>
    <property type="molecule type" value="Genomic_DNA"/>
</dbReference>